<evidence type="ECO:0000313" key="3">
    <source>
        <dbReference type="Proteomes" id="UP000219338"/>
    </source>
</evidence>
<dbReference type="SUPFAM" id="SSF48208">
    <property type="entry name" value="Six-hairpin glycosidases"/>
    <property type="match status" value="1"/>
</dbReference>
<dbReference type="Proteomes" id="UP000219338">
    <property type="component" value="Unassembled WGS sequence"/>
</dbReference>
<keyword evidence="1" id="KW-0378">Hydrolase</keyword>
<dbReference type="GO" id="GO:0005975">
    <property type="term" value="P:carbohydrate metabolic process"/>
    <property type="evidence" value="ECO:0007669"/>
    <property type="project" value="InterPro"/>
</dbReference>
<dbReference type="AlphaFoldDB" id="A0A284QYZ7"/>
<evidence type="ECO:0008006" key="4">
    <source>
        <dbReference type="Google" id="ProtNLM"/>
    </source>
</evidence>
<dbReference type="InterPro" id="IPR008928">
    <property type="entry name" value="6-hairpin_glycosidase_sf"/>
</dbReference>
<proteinExistence type="predicted"/>
<evidence type="ECO:0000313" key="2">
    <source>
        <dbReference type="EMBL" id="SJL01696.1"/>
    </source>
</evidence>
<gene>
    <name evidence="2" type="ORF">ARMOST_05019</name>
</gene>
<accession>A0A284QYZ7</accession>
<dbReference type="Pfam" id="PF07470">
    <property type="entry name" value="Glyco_hydro_88"/>
    <property type="match status" value="1"/>
</dbReference>
<dbReference type="PANTHER" id="PTHR41814">
    <property type="entry name" value="EXPRESSED PROTEIN"/>
    <property type="match status" value="1"/>
</dbReference>
<dbReference type="GO" id="GO:0016787">
    <property type="term" value="F:hydrolase activity"/>
    <property type="evidence" value="ECO:0007669"/>
    <property type="project" value="UniProtKB-KW"/>
</dbReference>
<dbReference type="InterPro" id="IPR012341">
    <property type="entry name" value="6hp_glycosidase-like_sf"/>
</dbReference>
<dbReference type="EMBL" id="FUEG01000003">
    <property type="protein sequence ID" value="SJL01696.1"/>
    <property type="molecule type" value="Genomic_DNA"/>
</dbReference>
<name>A0A284QYZ7_ARMOS</name>
<dbReference type="PANTHER" id="PTHR41814:SF1">
    <property type="entry name" value="CELLULASE"/>
    <property type="match status" value="1"/>
</dbReference>
<dbReference type="OrthoDB" id="4138492at2759"/>
<sequence>MAPYCRLVAAALALSTNVTNQKYDPFIGGIDNDTLSLVLNNMVQVSTKSWELGTATEAMLEYSYPEFSVFNSSAFPPEHTLNTTYNASEVLDVASQVVRAKSNTTMTLVEDSAVGDPASLGVSVLLANWTRTNQSDTSFSTAAGEELDYLLNYAPRSDSGAISHRSDQVQLWSDFIYMAPPFIAYYGALAGGDSEVQLIQTAYEQISLYRDVLRDDNGLWQHVALGSWNDTTHWATGKSTVNCNGWAAAGMLRVLMTMNHTAQANQFTGQSANLTSWIGEILSTAWEYQADNGTLRNVIDDQSTFPDSSSTALLAAVTYRMAAYNNDTSLIPKADKAFELIKGSIDDEGWLQDTVDPYTFTTATAVDGYSPEGQAFVILLAAAWRDYIVFNSTSIDDP</sequence>
<evidence type="ECO:0000256" key="1">
    <source>
        <dbReference type="ARBA" id="ARBA00022801"/>
    </source>
</evidence>
<dbReference type="InterPro" id="IPR010905">
    <property type="entry name" value="Glyco_hydro_88"/>
</dbReference>
<dbReference type="OMA" id="NDTTHWA"/>
<protein>
    <recommendedName>
        <fullName evidence="4">Six-hairpin glycosidase</fullName>
    </recommendedName>
</protein>
<keyword evidence="3" id="KW-1185">Reference proteome</keyword>
<dbReference type="Gene3D" id="1.50.10.10">
    <property type="match status" value="1"/>
</dbReference>
<dbReference type="STRING" id="47428.A0A284QYZ7"/>
<organism evidence="2 3">
    <name type="scientific">Armillaria ostoyae</name>
    <name type="common">Armillaria root rot fungus</name>
    <dbReference type="NCBI Taxonomy" id="47428"/>
    <lineage>
        <taxon>Eukaryota</taxon>
        <taxon>Fungi</taxon>
        <taxon>Dikarya</taxon>
        <taxon>Basidiomycota</taxon>
        <taxon>Agaricomycotina</taxon>
        <taxon>Agaricomycetes</taxon>
        <taxon>Agaricomycetidae</taxon>
        <taxon>Agaricales</taxon>
        <taxon>Marasmiineae</taxon>
        <taxon>Physalacriaceae</taxon>
        <taxon>Armillaria</taxon>
    </lineage>
</organism>
<reference evidence="3" key="1">
    <citation type="journal article" date="2017" name="Nat. Ecol. Evol.">
        <title>Genome expansion and lineage-specific genetic innovations in the forest pathogenic fungi Armillaria.</title>
        <authorList>
            <person name="Sipos G."/>
            <person name="Prasanna A.N."/>
            <person name="Walter M.C."/>
            <person name="O'Connor E."/>
            <person name="Balint B."/>
            <person name="Krizsan K."/>
            <person name="Kiss B."/>
            <person name="Hess J."/>
            <person name="Varga T."/>
            <person name="Slot J."/>
            <person name="Riley R."/>
            <person name="Boka B."/>
            <person name="Rigling D."/>
            <person name="Barry K."/>
            <person name="Lee J."/>
            <person name="Mihaltcheva S."/>
            <person name="LaButti K."/>
            <person name="Lipzen A."/>
            <person name="Waldron R."/>
            <person name="Moloney N.M."/>
            <person name="Sperisen C."/>
            <person name="Kredics L."/>
            <person name="Vagvoelgyi C."/>
            <person name="Patrignani A."/>
            <person name="Fitzpatrick D."/>
            <person name="Nagy I."/>
            <person name="Doyle S."/>
            <person name="Anderson J.B."/>
            <person name="Grigoriev I.V."/>
            <person name="Gueldener U."/>
            <person name="Muensterkoetter M."/>
            <person name="Nagy L.G."/>
        </authorList>
    </citation>
    <scope>NUCLEOTIDE SEQUENCE [LARGE SCALE GENOMIC DNA]</scope>
    <source>
        <strain evidence="3">C18/9</strain>
    </source>
</reference>